<feature type="binding site" description="axial binding residue" evidence="13">
    <location>
        <position position="148"/>
    </location>
    <ligand>
        <name>heme</name>
        <dbReference type="ChEBI" id="CHEBI:30413"/>
    </ligand>
    <ligandPart>
        <name>Fe</name>
        <dbReference type="ChEBI" id="CHEBI:18248"/>
    </ligandPart>
</feature>
<keyword evidence="15" id="KW-1185">Reference proteome</keyword>
<comment type="similarity">
    <text evidence="4">Belongs to the cytochrome P450 family.</text>
</comment>
<keyword evidence="12" id="KW-0472">Membrane</keyword>
<dbReference type="InterPro" id="IPR002401">
    <property type="entry name" value="Cyt_P450_E_grp-I"/>
</dbReference>
<keyword evidence="5 13" id="KW-0349">Heme</keyword>
<evidence type="ECO:0000256" key="10">
    <source>
        <dbReference type="ARBA" id="ARBA00023004"/>
    </source>
</evidence>
<proteinExistence type="inferred from homology"/>
<dbReference type="Gene3D" id="1.10.630.10">
    <property type="entry name" value="Cytochrome P450"/>
    <property type="match status" value="1"/>
</dbReference>
<comment type="subcellular location">
    <subcellularLocation>
        <location evidence="2">Membrane</location>
    </subcellularLocation>
</comment>
<dbReference type="GO" id="GO:0004497">
    <property type="term" value="F:monooxygenase activity"/>
    <property type="evidence" value="ECO:0007669"/>
    <property type="project" value="UniProtKB-KW"/>
</dbReference>
<keyword evidence="11" id="KW-0503">Monooxygenase</keyword>
<dbReference type="InterPro" id="IPR036396">
    <property type="entry name" value="Cyt_P450_sf"/>
</dbReference>
<keyword evidence="6" id="KW-0812">Transmembrane</keyword>
<evidence type="ECO:0000256" key="11">
    <source>
        <dbReference type="ARBA" id="ARBA00023033"/>
    </source>
</evidence>
<evidence type="ECO:0000313" key="15">
    <source>
        <dbReference type="Proteomes" id="UP000807342"/>
    </source>
</evidence>
<evidence type="ECO:0000313" key="14">
    <source>
        <dbReference type="EMBL" id="KAF9442822.1"/>
    </source>
</evidence>
<dbReference type="PRINTS" id="PR00463">
    <property type="entry name" value="EP450I"/>
</dbReference>
<dbReference type="Proteomes" id="UP000807342">
    <property type="component" value="Unassembled WGS sequence"/>
</dbReference>
<keyword evidence="8" id="KW-1133">Transmembrane helix</keyword>
<dbReference type="EMBL" id="MU151562">
    <property type="protein sequence ID" value="KAF9442822.1"/>
    <property type="molecule type" value="Genomic_DNA"/>
</dbReference>
<evidence type="ECO:0000256" key="8">
    <source>
        <dbReference type="ARBA" id="ARBA00022989"/>
    </source>
</evidence>
<evidence type="ECO:0000256" key="5">
    <source>
        <dbReference type="ARBA" id="ARBA00022617"/>
    </source>
</evidence>
<name>A0A9P6BX98_9AGAR</name>
<reference evidence="14" key="1">
    <citation type="submission" date="2020-11" db="EMBL/GenBank/DDBJ databases">
        <authorList>
            <consortium name="DOE Joint Genome Institute"/>
            <person name="Ahrendt S."/>
            <person name="Riley R."/>
            <person name="Andreopoulos W."/>
            <person name="Labutti K."/>
            <person name="Pangilinan J."/>
            <person name="Ruiz-Duenas F.J."/>
            <person name="Barrasa J.M."/>
            <person name="Sanchez-Garcia M."/>
            <person name="Camarero S."/>
            <person name="Miyauchi S."/>
            <person name="Serrano A."/>
            <person name="Linde D."/>
            <person name="Babiker R."/>
            <person name="Drula E."/>
            <person name="Ayuso-Fernandez I."/>
            <person name="Pacheco R."/>
            <person name="Padilla G."/>
            <person name="Ferreira P."/>
            <person name="Barriuso J."/>
            <person name="Kellner H."/>
            <person name="Castanera R."/>
            <person name="Alfaro M."/>
            <person name="Ramirez L."/>
            <person name="Pisabarro A.G."/>
            <person name="Kuo A."/>
            <person name="Tritt A."/>
            <person name="Lipzen A."/>
            <person name="He G."/>
            <person name="Yan M."/>
            <person name="Ng V."/>
            <person name="Cullen D."/>
            <person name="Martin F."/>
            <person name="Rosso M.-N."/>
            <person name="Henrissat B."/>
            <person name="Hibbett D."/>
            <person name="Martinez A.T."/>
            <person name="Grigoriev I.V."/>
        </authorList>
    </citation>
    <scope>NUCLEOTIDE SEQUENCE</scope>
    <source>
        <strain evidence="14">MF-IS2</strain>
    </source>
</reference>
<keyword evidence="9" id="KW-0560">Oxidoreductase</keyword>
<keyword evidence="7 13" id="KW-0479">Metal-binding</keyword>
<dbReference type="InterPro" id="IPR050121">
    <property type="entry name" value="Cytochrome_P450_monoxygenase"/>
</dbReference>
<evidence type="ECO:0000256" key="9">
    <source>
        <dbReference type="ARBA" id="ARBA00023002"/>
    </source>
</evidence>
<dbReference type="OrthoDB" id="6692864at2759"/>
<comment type="caution">
    <text evidence="14">The sequence shown here is derived from an EMBL/GenBank/DDBJ whole genome shotgun (WGS) entry which is preliminary data.</text>
</comment>
<dbReference type="Pfam" id="PF00067">
    <property type="entry name" value="p450"/>
    <property type="match status" value="1"/>
</dbReference>
<evidence type="ECO:0000256" key="13">
    <source>
        <dbReference type="PIRSR" id="PIRSR602401-1"/>
    </source>
</evidence>
<protein>
    <submittedName>
        <fullName evidence="14">Cytochrome P450</fullName>
    </submittedName>
</protein>
<evidence type="ECO:0000256" key="7">
    <source>
        <dbReference type="ARBA" id="ARBA00022723"/>
    </source>
</evidence>
<keyword evidence="10 13" id="KW-0408">Iron</keyword>
<evidence type="ECO:0000256" key="1">
    <source>
        <dbReference type="ARBA" id="ARBA00001971"/>
    </source>
</evidence>
<dbReference type="SUPFAM" id="SSF48264">
    <property type="entry name" value="Cytochrome P450"/>
    <property type="match status" value="1"/>
</dbReference>
<dbReference type="GO" id="GO:0020037">
    <property type="term" value="F:heme binding"/>
    <property type="evidence" value="ECO:0007669"/>
    <property type="project" value="InterPro"/>
</dbReference>
<evidence type="ECO:0000256" key="3">
    <source>
        <dbReference type="ARBA" id="ARBA00004721"/>
    </source>
</evidence>
<dbReference type="PANTHER" id="PTHR24305:SF166">
    <property type="entry name" value="CYTOCHROME P450 12A4, MITOCHONDRIAL-RELATED"/>
    <property type="match status" value="1"/>
</dbReference>
<organism evidence="14 15">
    <name type="scientific">Macrolepiota fuliginosa MF-IS2</name>
    <dbReference type="NCBI Taxonomy" id="1400762"/>
    <lineage>
        <taxon>Eukaryota</taxon>
        <taxon>Fungi</taxon>
        <taxon>Dikarya</taxon>
        <taxon>Basidiomycota</taxon>
        <taxon>Agaricomycotina</taxon>
        <taxon>Agaricomycetes</taxon>
        <taxon>Agaricomycetidae</taxon>
        <taxon>Agaricales</taxon>
        <taxon>Agaricineae</taxon>
        <taxon>Agaricaceae</taxon>
        <taxon>Macrolepiota</taxon>
    </lineage>
</organism>
<dbReference type="GO" id="GO:0016020">
    <property type="term" value="C:membrane"/>
    <property type="evidence" value="ECO:0007669"/>
    <property type="project" value="UniProtKB-SubCell"/>
</dbReference>
<evidence type="ECO:0000256" key="4">
    <source>
        <dbReference type="ARBA" id="ARBA00010617"/>
    </source>
</evidence>
<accession>A0A9P6BX98</accession>
<dbReference type="AlphaFoldDB" id="A0A9P6BX98"/>
<dbReference type="InterPro" id="IPR001128">
    <property type="entry name" value="Cyt_P450"/>
</dbReference>
<sequence length="221" mass="24920">MHILRDCPWPLFIIYKTKAVKETDSEVDPESLMLQNATPVVIAGSDTTASVLSLRNETLGLRPQYGPILVVWHQPGTVVFIPKSTTAFVSPYAMHRDSRYLPPRPDGFWSERWLQSPPTKTPLVFDSTVPFILEKDTFIPFSIGAANCAGRPISLVEVKLVIPNIERRFNLASDDDFDPDQWEKELLDRFVIVKGQLGAALRVRGLRLVMVVLFSMAKKAR</sequence>
<dbReference type="GO" id="GO:0005506">
    <property type="term" value="F:iron ion binding"/>
    <property type="evidence" value="ECO:0007669"/>
    <property type="project" value="InterPro"/>
</dbReference>
<evidence type="ECO:0000256" key="6">
    <source>
        <dbReference type="ARBA" id="ARBA00022692"/>
    </source>
</evidence>
<comment type="pathway">
    <text evidence="3">Secondary metabolite biosynthesis; terpenoid biosynthesis.</text>
</comment>
<dbReference type="GO" id="GO:0016705">
    <property type="term" value="F:oxidoreductase activity, acting on paired donors, with incorporation or reduction of molecular oxygen"/>
    <property type="evidence" value="ECO:0007669"/>
    <property type="project" value="InterPro"/>
</dbReference>
<comment type="cofactor">
    <cofactor evidence="1 13">
        <name>heme</name>
        <dbReference type="ChEBI" id="CHEBI:30413"/>
    </cofactor>
</comment>
<evidence type="ECO:0000256" key="12">
    <source>
        <dbReference type="ARBA" id="ARBA00023136"/>
    </source>
</evidence>
<gene>
    <name evidence="14" type="ORF">P691DRAFT_455871</name>
</gene>
<evidence type="ECO:0000256" key="2">
    <source>
        <dbReference type="ARBA" id="ARBA00004370"/>
    </source>
</evidence>
<dbReference type="PANTHER" id="PTHR24305">
    <property type="entry name" value="CYTOCHROME P450"/>
    <property type="match status" value="1"/>
</dbReference>